<evidence type="ECO:0000313" key="2">
    <source>
        <dbReference type="EMBL" id="RSY90624.1"/>
    </source>
</evidence>
<name>A0A430G964_9SPHN</name>
<evidence type="ECO:0000313" key="3">
    <source>
        <dbReference type="Proteomes" id="UP000287746"/>
    </source>
</evidence>
<dbReference type="Proteomes" id="UP000287746">
    <property type="component" value="Unassembled WGS sequence"/>
</dbReference>
<dbReference type="SUPFAM" id="SSF53335">
    <property type="entry name" value="S-adenosyl-L-methionine-dependent methyltransferases"/>
    <property type="match status" value="1"/>
</dbReference>
<dbReference type="GO" id="GO:0008168">
    <property type="term" value="F:methyltransferase activity"/>
    <property type="evidence" value="ECO:0007669"/>
    <property type="project" value="UniProtKB-KW"/>
</dbReference>
<reference evidence="2 3" key="1">
    <citation type="submission" date="2018-07" db="EMBL/GenBank/DDBJ databases">
        <title>Genomic and Epidemiologic Investigation of an Indolent Hospital Outbreak.</title>
        <authorList>
            <person name="Johnson R.C."/>
            <person name="Deming C."/>
            <person name="Conlan S."/>
            <person name="Zellmer C.J."/>
            <person name="Michelin A.V."/>
            <person name="Lee-Lin S."/>
            <person name="Thomas P.J."/>
            <person name="Park M."/>
            <person name="Weingarten R.A."/>
            <person name="Less J."/>
            <person name="Dekker J.P."/>
            <person name="Frank K.M."/>
            <person name="Musser K.A."/>
            <person name="Mcquiston J.R."/>
            <person name="Henderson D.K."/>
            <person name="Lau A.F."/>
            <person name="Palmore T.N."/>
            <person name="Segre J.A."/>
        </authorList>
    </citation>
    <scope>NUCLEOTIDE SEQUENCE [LARGE SCALE GENOMIC DNA]</scope>
    <source>
        <strain evidence="2 3">SK-CDC1_0717</strain>
    </source>
</reference>
<comment type="caution">
    <text evidence="2">The sequence shown here is derived from an EMBL/GenBank/DDBJ whole genome shotgun (WGS) entry which is preliminary data.</text>
</comment>
<dbReference type="Gene3D" id="3.40.50.150">
    <property type="entry name" value="Vaccinia Virus protein VP39"/>
    <property type="match status" value="1"/>
</dbReference>
<keyword evidence="2" id="KW-0489">Methyltransferase</keyword>
<sequence length="231" mass="24886">MAASGEQQFLAHFSDPQAVANYADNPPRYVPGFADLHRMTGILLAEHVPQDARILVLGAGGGLELRALATAYPGWRFTGVDPAGAMLDLAARMLDPDMHRAELIEGYIDDAPPGPFDGAVCLLTLHFLGAEERTRTAAAIRQRLKPGAPFVAAHGSYPQDETRERWLDRYAAFAIASGAIPEQAYGARDAVSAAVNMLSPGEDEAVLRAAGFRDVTPFYAAFTWRGWVGYA</sequence>
<dbReference type="Pfam" id="PF08242">
    <property type="entry name" value="Methyltransf_12"/>
    <property type="match status" value="1"/>
</dbReference>
<dbReference type="InterPro" id="IPR013217">
    <property type="entry name" value="Methyltransf_12"/>
</dbReference>
<dbReference type="InterPro" id="IPR029063">
    <property type="entry name" value="SAM-dependent_MTases_sf"/>
</dbReference>
<dbReference type="RefSeq" id="WP_126003294.1">
    <property type="nucleotide sequence ID" value="NZ_QQYZ01000001.1"/>
</dbReference>
<dbReference type="AlphaFoldDB" id="A0A430G964"/>
<evidence type="ECO:0000259" key="1">
    <source>
        <dbReference type="Pfam" id="PF08242"/>
    </source>
</evidence>
<organism evidence="2 3">
    <name type="scientific">Sphingomonas koreensis</name>
    <dbReference type="NCBI Taxonomy" id="93064"/>
    <lineage>
        <taxon>Bacteria</taxon>
        <taxon>Pseudomonadati</taxon>
        <taxon>Pseudomonadota</taxon>
        <taxon>Alphaproteobacteria</taxon>
        <taxon>Sphingomonadales</taxon>
        <taxon>Sphingomonadaceae</taxon>
        <taxon>Sphingomonas</taxon>
    </lineage>
</organism>
<proteinExistence type="predicted"/>
<keyword evidence="2" id="KW-0808">Transferase</keyword>
<protein>
    <submittedName>
        <fullName evidence="2">Class I SAM-dependent methyltransferase</fullName>
    </submittedName>
</protein>
<accession>A0A430G964</accession>
<dbReference type="EMBL" id="QQYZ01000001">
    <property type="protein sequence ID" value="RSY90624.1"/>
    <property type="molecule type" value="Genomic_DNA"/>
</dbReference>
<gene>
    <name evidence="2" type="ORF">DAH66_01220</name>
</gene>
<dbReference type="CDD" id="cd02440">
    <property type="entry name" value="AdoMet_MTases"/>
    <property type="match status" value="1"/>
</dbReference>
<feature type="domain" description="Methyltransferase type 12" evidence="1">
    <location>
        <begin position="55"/>
        <end position="149"/>
    </location>
</feature>
<dbReference type="GO" id="GO:0032259">
    <property type="term" value="P:methylation"/>
    <property type="evidence" value="ECO:0007669"/>
    <property type="project" value="UniProtKB-KW"/>
</dbReference>